<dbReference type="Proteomes" id="UP000016637">
    <property type="component" value="Unassembled WGS sequence"/>
</dbReference>
<evidence type="ECO:0000259" key="8">
    <source>
        <dbReference type="Pfam" id="PF08439"/>
    </source>
</evidence>
<dbReference type="CDD" id="cd09608">
    <property type="entry name" value="M3B_PepF"/>
    <property type="match status" value="1"/>
</dbReference>
<dbReference type="GO" id="GO:0004222">
    <property type="term" value="F:metalloendopeptidase activity"/>
    <property type="evidence" value="ECO:0007669"/>
    <property type="project" value="UniProtKB-UniRule"/>
</dbReference>
<evidence type="ECO:0000256" key="1">
    <source>
        <dbReference type="ARBA" id="ARBA00022670"/>
    </source>
</evidence>
<accession>U2QVH1</accession>
<dbReference type="InterPro" id="IPR001567">
    <property type="entry name" value="Pept_M3A_M3B_dom"/>
</dbReference>
<name>U2QVH1_9BACL</name>
<comment type="caution">
    <text evidence="9">The sequence shown here is derived from an EMBL/GenBank/DDBJ whole genome shotgun (WGS) entry which is preliminary data.</text>
</comment>
<feature type="domain" description="Oligopeptidase F N-terminal" evidence="8">
    <location>
        <begin position="113"/>
        <end position="182"/>
    </location>
</feature>
<dbReference type="Gene3D" id="1.10.287.830">
    <property type="entry name" value="putative peptidase helix hairpin domain like"/>
    <property type="match status" value="1"/>
</dbReference>
<proteinExistence type="inferred from homology"/>
<organism evidence="9 10">
    <name type="scientific">Gemella bergeri ATCC 700627</name>
    <dbReference type="NCBI Taxonomy" id="1321820"/>
    <lineage>
        <taxon>Bacteria</taxon>
        <taxon>Bacillati</taxon>
        <taxon>Bacillota</taxon>
        <taxon>Bacilli</taxon>
        <taxon>Bacillales</taxon>
        <taxon>Gemellaceae</taxon>
        <taxon>Gemella</taxon>
    </lineage>
</organism>
<dbReference type="Pfam" id="PF08439">
    <property type="entry name" value="Peptidase_M3_N"/>
    <property type="match status" value="1"/>
</dbReference>
<dbReference type="GO" id="GO:0006518">
    <property type="term" value="P:peptide metabolic process"/>
    <property type="evidence" value="ECO:0007669"/>
    <property type="project" value="TreeGrafter"/>
</dbReference>
<sequence length="602" mass="70019">MTELLRKDQKTENTWDLSSIFSTDEDFWKEFKTVENFIPQIKNYQGKVAQGAKELLEVFKTTEEWGLRLETIFIFAHLRNDQDSTDAVNKEMYAKAAGLVAQYGAEWSFLTPELLAIDENKLNSYLNELDDLKIYKFELEKINKKRPHTLDKEQEKLIAMASEALNASDETFAALNNTDVIFDDVKDGDGNEHTLTHGTYGAYMESPDRELRKNTFFSLYSYFEKHINTLASTLGGNLKAKKYRADTHKYVSTRNHALSENLIPEEVYDNLVSVVNSHIDELHKYYKLHKKVIGYEDFRLYDRSVSMIDGEPIKFTFEEARDIVLKAVKPMGEEYVNDMRKAFEERWIDIYPNKGKRSGAYSWGGYKTKPFILLNFDGTLNDVYTLIHELGHSMHSYYTRKHQPVVYGGYSIFVAEVASTCNEALLTEYLYNKFEKEGNKEAMLRVLNQALQGFVGTVFRQTQFAEFEHMMNQHLQNGGALTAEFLNTEYLNLIKKYYGDVFEYDEEIKYEWSRVPHFYYNYYVYQYATGYSAAQALSRLILEDSKNAKIYIDEFLSKGDSNYPIAVLKNAGVDMSKPEAIELALQDFAEKIDKFEKLYFEK</sequence>
<evidence type="ECO:0000256" key="4">
    <source>
        <dbReference type="ARBA" id="ARBA00022833"/>
    </source>
</evidence>
<dbReference type="InterPro" id="IPR004438">
    <property type="entry name" value="Peptidase_M3B"/>
</dbReference>
<dbReference type="HOGENOM" id="CLU_021290_2_0_9"/>
<evidence type="ECO:0000256" key="6">
    <source>
        <dbReference type="RuleBase" id="RU368091"/>
    </source>
</evidence>
<dbReference type="GO" id="GO:0046872">
    <property type="term" value="F:metal ion binding"/>
    <property type="evidence" value="ECO:0007669"/>
    <property type="project" value="UniProtKB-UniRule"/>
</dbReference>
<dbReference type="EMBL" id="AWVP01000006">
    <property type="protein sequence ID" value="ERK60526.1"/>
    <property type="molecule type" value="Genomic_DNA"/>
</dbReference>
<evidence type="ECO:0000256" key="5">
    <source>
        <dbReference type="ARBA" id="ARBA00023049"/>
    </source>
</evidence>
<evidence type="ECO:0000313" key="9">
    <source>
        <dbReference type="EMBL" id="ERK60526.1"/>
    </source>
</evidence>
<dbReference type="PATRIC" id="fig|1321820.3.peg.132"/>
<evidence type="ECO:0000259" key="7">
    <source>
        <dbReference type="Pfam" id="PF01432"/>
    </source>
</evidence>
<evidence type="ECO:0000256" key="3">
    <source>
        <dbReference type="ARBA" id="ARBA00022801"/>
    </source>
</evidence>
<dbReference type="NCBIfam" id="TIGR00181">
    <property type="entry name" value="pepF"/>
    <property type="match status" value="1"/>
</dbReference>
<dbReference type="Gene3D" id="1.20.140.70">
    <property type="entry name" value="Oligopeptidase f, N-terminal domain"/>
    <property type="match status" value="1"/>
</dbReference>
<comment type="function">
    <text evidence="6">Has oligopeptidase activity and degrades a variety of small bioactive peptides.</text>
</comment>
<comment type="cofactor">
    <cofactor evidence="6">
        <name>Zn(2+)</name>
        <dbReference type="ChEBI" id="CHEBI:29105"/>
    </cofactor>
    <text evidence="6">Binds 1 zinc ion.</text>
</comment>
<keyword evidence="4 6" id="KW-0862">Zinc</keyword>
<dbReference type="InterPro" id="IPR045090">
    <property type="entry name" value="Pept_M3A_M3B"/>
</dbReference>
<protein>
    <recommendedName>
        <fullName evidence="6">Oligopeptidase F</fullName>
        <ecNumber evidence="6">3.4.24.-</ecNumber>
    </recommendedName>
</protein>
<keyword evidence="10" id="KW-1185">Reference proteome</keyword>
<keyword evidence="5 6" id="KW-0482">Metalloprotease</keyword>
<dbReference type="InterPro" id="IPR042088">
    <property type="entry name" value="OligoPept_F_C"/>
</dbReference>
<dbReference type="Gene3D" id="1.10.1370.20">
    <property type="entry name" value="Oligoendopeptidase f, C-terminal domain"/>
    <property type="match status" value="1"/>
</dbReference>
<evidence type="ECO:0000256" key="2">
    <source>
        <dbReference type="ARBA" id="ARBA00022723"/>
    </source>
</evidence>
<gene>
    <name evidence="9" type="ORF">HMPREF1983_00133</name>
</gene>
<feature type="domain" description="Peptidase M3A/M3B catalytic" evidence="7">
    <location>
        <begin position="203"/>
        <end position="585"/>
    </location>
</feature>
<keyword evidence="3 6" id="KW-0378">Hydrolase</keyword>
<reference evidence="9 10" key="1">
    <citation type="submission" date="2013-08" db="EMBL/GenBank/DDBJ databases">
        <authorList>
            <person name="Weinstock G."/>
            <person name="Sodergren E."/>
            <person name="Wylie T."/>
            <person name="Fulton L."/>
            <person name="Fulton R."/>
            <person name="Fronick C."/>
            <person name="O'Laughlin M."/>
            <person name="Godfrey J."/>
            <person name="Miner T."/>
            <person name="Herter B."/>
            <person name="Appelbaum E."/>
            <person name="Cordes M."/>
            <person name="Lek S."/>
            <person name="Wollam A."/>
            <person name="Pepin K.H."/>
            <person name="Palsikar V.B."/>
            <person name="Mitreva M."/>
            <person name="Wilson R.K."/>
        </authorList>
    </citation>
    <scope>NUCLEOTIDE SEQUENCE [LARGE SCALE GENOMIC DNA]</scope>
    <source>
        <strain evidence="9 10">ATCC 700627</strain>
    </source>
</reference>
<dbReference type="EC" id="3.4.24.-" evidence="6"/>
<dbReference type="Pfam" id="PF01432">
    <property type="entry name" value="Peptidase_M3"/>
    <property type="match status" value="1"/>
</dbReference>
<comment type="similarity">
    <text evidence="6">Belongs to the peptidase M3B family.</text>
</comment>
<keyword evidence="1 6" id="KW-0645">Protease</keyword>
<dbReference type="PANTHER" id="PTHR11804">
    <property type="entry name" value="PROTEASE M3 THIMET OLIGOPEPTIDASE-RELATED"/>
    <property type="match status" value="1"/>
</dbReference>
<keyword evidence="2 6" id="KW-0479">Metal-binding</keyword>
<dbReference type="eggNOG" id="COG1164">
    <property type="taxonomic scope" value="Bacteria"/>
</dbReference>
<dbReference type="InterPro" id="IPR013647">
    <property type="entry name" value="OligopepF_N_dom"/>
</dbReference>
<dbReference type="AlphaFoldDB" id="U2QVH1"/>
<dbReference type="GO" id="GO:0006508">
    <property type="term" value="P:proteolysis"/>
    <property type="evidence" value="ECO:0007669"/>
    <property type="project" value="UniProtKB-KW"/>
</dbReference>
<dbReference type="RefSeq" id="WP_021753210.1">
    <property type="nucleotide sequence ID" value="NZ_KI271850.1"/>
</dbReference>
<dbReference type="SUPFAM" id="SSF55486">
    <property type="entry name" value="Metalloproteases ('zincins'), catalytic domain"/>
    <property type="match status" value="1"/>
</dbReference>
<evidence type="ECO:0000313" key="10">
    <source>
        <dbReference type="Proteomes" id="UP000016637"/>
    </source>
</evidence>
<dbReference type="PANTHER" id="PTHR11804:SF84">
    <property type="entry name" value="SACCHAROLYSIN"/>
    <property type="match status" value="1"/>
</dbReference>